<dbReference type="Pfam" id="PF00400">
    <property type="entry name" value="WD40"/>
    <property type="match status" value="1"/>
</dbReference>
<accession>N1QD89</accession>
<name>N1QD89_SPHMS</name>
<dbReference type="RefSeq" id="XP_016757357.1">
    <property type="nucleotide sequence ID" value="XM_016909195.1"/>
</dbReference>
<gene>
    <name evidence="4" type="ORF">SEPMUDRAFT_51543</name>
</gene>
<keyword evidence="2" id="KW-0677">Repeat</keyword>
<dbReference type="OMA" id="WDSTLHI"/>
<dbReference type="Proteomes" id="UP000016931">
    <property type="component" value="Unassembled WGS sequence"/>
</dbReference>
<sequence>MSINELPQPPPDVISSLAFSKDSDTLVVSAWDREHGILVYRRSASSPPFELAETIATTAPVLDVCFGGDGNTIYYVGLDRTIRRHSLNHAQDQATRNSSHEVIARSSHPTSKVAYSHEHNLVLALSWNGRLFAMDAETSLSVAIQLAAKPFALALTSDKAVVTMAERKVHVYALAELKALLSEASGVQSEEDVKIVQARPWQERESSLKFMTRASATMPDGTGFAAASIEGRVGVEWFDEEANKKMYAFKCHRDKSTTTDEGGQEVALDIIYPVNAISFHPIHGTFATGGGDGVVALWDAKTKRRIRQYPKLPTSVSALNFSPDGKLLAISISPGFEDGHEQDVADPELVKVYVRELAESEAKGKPAKEK</sequence>
<dbReference type="PANTHER" id="PTHR10971">
    <property type="entry name" value="MRNA EXPORT FACTOR AND BUB3"/>
    <property type="match status" value="1"/>
</dbReference>
<evidence type="ECO:0000256" key="2">
    <source>
        <dbReference type="ARBA" id="ARBA00022737"/>
    </source>
</evidence>
<dbReference type="SUPFAM" id="SSF50978">
    <property type="entry name" value="WD40 repeat-like"/>
    <property type="match status" value="1"/>
</dbReference>
<dbReference type="eggNOG" id="KOG1036">
    <property type="taxonomic scope" value="Eukaryota"/>
</dbReference>
<dbReference type="STRING" id="692275.N1QD89"/>
<dbReference type="PROSITE" id="PS50082">
    <property type="entry name" value="WD_REPEATS_2"/>
    <property type="match status" value="1"/>
</dbReference>
<feature type="repeat" description="WD" evidence="3">
    <location>
        <begin position="274"/>
        <end position="308"/>
    </location>
</feature>
<dbReference type="EMBL" id="KB456269">
    <property type="protein sequence ID" value="EMF09236.1"/>
    <property type="molecule type" value="Genomic_DNA"/>
</dbReference>
<evidence type="ECO:0000313" key="4">
    <source>
        <dbReference type="EMBL" id="EMF09236.1"/>
    </source>
</evidence>
<proteinExistence type="predicted"/>
<keyword evidence="5" id="KW-1185">Reference proteome</keyword>
<reference evidence="4 5" key="1">
    <citation type="journal article" date="2012" name="PLoS Pathog.">
        <title>Diverse lifestyles and strategies of plant pathogenesis encoded in the genomes of eighteen Dothideomycetes fungi.</title>
        <authorList>
            <person name="Ohm R.A."/>
            <person name="Feau N."/>
            <person name="Henrissat B."/>
            <person name="Schoch C.L."/>
            <person name="Horwitz B.A."/>
            <person name="Barry K.W."/>
            <person name="Condon B.J."/>
            <person name="Copeland A.C."/>
            <person name="Dhillon B."/>
            <person name="Glaser F."/>
            <person name="Hesse C.N."/>
            <person name="Kosti I."/>
            <person name="LaButti K."/>
            <person name="Lindquist E.A."/>
            <person name="Lucas S."/>
            <person name="Salamov A.A."/>
            <person name="Bradshaw R.E."/>
            <person name="Ciuffetti L."/>
            <person name="Hamelin R.C."/>
            <person name="Kema G.H.J."/>
            <person name="Lawrence C."/>
            <person name="Scott J.A."/>
            <person name="Spatafora J.W."/>
            <person name="Turgeon B.G."/>
            <person name="de Wit P.J.G.M."/>
            <person name="Zhong S."/>
            <person name="Goodwin S.B."/>
            <person name="Grigoriev I.V."/>
        </authorList>
    </citation>
    <scope>NUCLEOTIDE SEQUENCE [LARGE SCALE GENOMIC DNA]</scope>
    <source>
        <strain evidence="4 5">SO2202</strain>
    </source>
</reference>
<dbReference type="SMART" id="SM00320">
    <property type="entry name" value="WD40"/>
    <property type="match status" value="3"/>
</dbReference>
<organism evidence="4 5">
    <name type="scientific">Sphaerulina musiva (strain SO2202)</name>
    <name type="common">Poplar stem canker fungus</name>
    <name type="synonym">Septoria musiva</name>
    <dbReference type="NCBI Taxonomy" id="692275"/>
    <lineage>
        <taxon>Eukaryota</taxon>
        <taxon>Fungi</taxon>
        <taxon>Dikarya</taxon>
        <taxon>Ascomycota</taxon>
        <taxon>Pezizomycotina</taxon>
        <taxon>Dothideomycetes</taxon>
        <taxon>Dothideomycetidae</taxon>
        <taxon>Mycosphaerellales</taxon>
        <taxon>Mycosphaerellaceae</taxon>
        <taxon>Sphaerulina</taxon>
    </lineage>
</organism>
<dbReference type="AlphaFoldDB" id="N1QD89"/>
<dbReference type="GeneID" id="27906332"/>
<evidence type="ECO:0000313" key="5">
    <source>
        <dbReference type="Proteomes" id="UP000016931"/>
    </source>
</evidence>
<protein>
    <submittedName>
        <fullName evidence="4">Mitotic checkpoint protein BUB3</fullName>
    </submittedName>
</protein>
<dbReference type="Gene3D" id="2.130.10.10">
    <property type="entry name" value="YVTN repeat-like/Quinoprotein amine dehydrogenase"/>
    <property type="match status" value="1"/>
</dbReference>
<evidence type="ECO:0000256" key="1">
    <source>
        <dbReference type="ARBA" id="ARBA00022574"/>
    </source>
</evidence>
<dbReference type="HOGENOM" id="CLU_038526_0_0_1"/>
<keyword evidence="1 3" id="KW-0853">WD repeat</keyword>
<dbReference type="InterPro" id="IPR015943">
    <property type="entry name" value="WD40/YVTN_repeat-like_dom_sf"/>
</dbReference>
<dbReference type="OrthoDB" id="10262475at2759"/>
<evidence type="ECO:0000256" key="3">
    <source>
        <dbReference type="PROSITE-ProRule" id="PRU00221"/>
    </source>
</evidence>
<dbReference type="InterPro" id="IPR036322">
    <property type="entry name" value="WD40_repeat_dom_sf"/>
</dbReference>
<dbReference type="InterPro" id="IPR001680">
    <property type="entry name" value="WD40_rpt"/>
</dbReference>